<evidence type="ECO:0000313" key="2">
    <source>
        <dbReference type="EMBL" id="VAX41474.1"/>
    </source>
</evidence>
<protein>
    <recommendedName>
        <fullName evidence="3">Tetratricopeptide repeat protein</fullName>
    </recommendedName>
</protein>
<feature type="non-terminal residue" evidence="2">
    <location>
        <position position="1"/>
    </location>
</feature>
<dbReference type="InterPro" id="IPR011990">
    <property type="entry name" value="TPR-like_helical_dom_sf"/>
</dbReference>
<dbReference type="AlphaFoldDB" id="A0A3B1DYF2"/>
<sequence>GNYEYAMQLWLSGLKQDPASMHGLESFLNAAVNFSGKPGKELLNSVAGKTDADRYTQAVLAWGLKISEASLAVKAVQAAAKLGLGEQAYYLGEKAMSLVRGKPKKQLFIKLMEAFAEVQAYDLAVLAGDAAVQMDPSDGPLSTEVKNMSASATMSRGGFDKAGEEGGFRANVRDLDKQQMLEEADRIVKTEETIDRLIADTEAEFQQRPGDIPTLQKLSKRLLERGRPEDEQRAIRLLMQGYKETSQFRFRQDAGKIRLRQLKRTLLQYQERAEANPDDEKAQQDYADAQAKYFKIEVSELKAAVEAYPTDLPLKFTLGKRYFDAEEYDQAIGLLQEAKGDARFKGQALSLLGRAFHAMEWNDEAIATYRQALDPKASLSDELRLELRYGLLCTLESKAEAERDLEAAEEAEKLASSIAIEQFSYRDIRARRETLKKLVLELKQG</sequence>
<organism evidence="2">
    <name type="scientific">hydrothermal vent metagenome</name>
    <dbReference type="NCBI Taxonomy" id="652676"/>
    <lineage>
        <taxon>unclassified sequences</taxon>
        <taxon>metagenomes</taxon>
        <taxon>ecological metagenomes</taxon>
    </lineage>
</organism>
<name>A0A3B1DYF2_9ZZZZ</name>
<accession>A0A3B1DYF2</accession>
<proteinExistence type="predicted"/>
<keyword evidence="1" id="KW-0175">Coiled coil</keyword>
<reference evidence="2" key="1">
    <citation type="submission" date="2018-06" db="EMBL/GenBank/DDBJ databases">
        <authorList>
            <person name="Zhirakovskaya E."/>
        </authorList>
    </citation>
    <scope>NUCLEOTIDE SEQUENCE</scope>
</reference>
<feature type="coiled-coil region" evidence="1">
    <location>
        <begin position="391"/>
        <end position="418"/>
    </location>
</feature>
<evidence type="ECO:0000256" key="1">
    <source>
        <dbReference type="SAM" id="Coils"/>
    </source>
</evidence>
<dbReference type="SUPFAM" id="SSF48452">
    <property type="entry name" value="TPR-like"/>
    <property type="match status" value="1"/>
</dbReference>
<dbReference type="Pfam" id="PF14561">
    <property type="entry name" value="TPR_20"/>
    <property type="match status" value="1"/>
</dbReference>
<gene>
    <name evidence="2" type="ORF">MNBD_PLANCTO03-1933</name>
</gene>
<dbReference type="EMBL" id="UOGK01000546">
    <property type="protein sequence ID" value="VAX41474.1"/>
    <property type="molecule type" value="Genomic_DNA"/>
</dbReference>
<evidence type="ECO:0008006" key="3">
    <source>
        <dbReference type="Google" id="ProtNLM"/>
    </source>
</evidence>
<dbReference type="Gene3D" id="1.25.40.10">
    <property type="entry name" value="Tetratricopeptide repeat domain"/>
    <property type="match status" value="1"/>
</dbReference>